<protein>
    <recommendedName>
        <fullName evidence="8">TonB-dependent transporter Oar-like beta-barrel domain-containing protein</fullName>
    </recommendedName>
</protein>
<evidence type="ECO:0000313" key="9">
    <source>
        <dbReference type="EMBL" id="ABJ84314.1"/>
    </source>
</evidence>
<dbReference type="PANTHER" id="PTHR30069:SF46">
    <property type="entry name" value="OAR PROTEIN"/>
    <property type="match status" value="1"/>
</dbReference>
<dbReference type="GO" id="GO:0009279">
    <property type="term" value="C:cell outer membrane"/>
    <property type="evidence" value="ECO:0007669"/>
    <property type="project" value="UniProtKB-SubCell"/>
</dbReference>
<dbReference type="InParanoid" id="Q021R1"/>
<dbReference type="HOGENOM" id="CLU_006298_0_0_0"/>
<dbReference type="Gene3D" id="2.60.40.1120">
    <property type="entry name" value="Carboxypeptidase-like, regulatory domain"/>
    <property type="match status" value="1"/>
</dbReference>
<dbReference type="GO" id="GO:0015344">
    <property type="term" value="F:siderophore uptake transmembrane transporter activity"/>
    <property type="evidence" value="ECO:0007669"/>
    <property type="project" value="TreeGrafter"/>
</dbReference>
<dbReference type="GO" id="GO:0044718">
    <property type="term" value="P:siderophore transmembrane transport"/>
    <property type="evidence" value="ECO:0007669"/>
    <property type="project" value="TreeGrafter"/>
</dbReference>
<feature type="domain" description="TonB-dependent transporter Oar-like beta-barrel" evidence="8">
    <location>
        <begin position="235"/>
        <end position="971"/>
    </location>
</feature>
<dbReference type="Pfam" id="PF25183">
    <property type="entry name" value="OMP_b-brl_4"/>
    <property type="match status" value="1"/>
</dbReference>
<dbReference type="InterPro" id="IPR013784">
    <property type="entry name" value="Carb-bd-like_fold"/>
</dbReference>
<feature type="signal peptide" evidence="7">
    <location>
        <begin position="1"/>
        <end position="19"/>
    </location>
</feature>
<dbReference type="STRING" id="234267.Acid_3341"/>
<evidence type="ECO:0000256" key="6">
    <source>
        <dbReference type="ARBA" id="ARBA00023237"/>
    </source>
</evidence>
<name>Q021R1_SOLUE</name>
<keyword evidence="7" id="KW-0732">Signal</keyword>
<gene>
    <name evidence="9" type="ordered locus">Acid_3341</name>
</gene>
<keyword evidence="6" id="KW-0998">Cell outer membrane</keyword>
<evidence type="ECO:0000259" key="8">
    <source>
        <dbReference type="Pfam" id="PF25183"/>
    </source>
</evidence>
<evidence type="ECO:0000256" key="4">
    <source>
        <dbReference type="ARBA" id="ARBA00022692"/>
    </source>
</evidence>
<keyword evidence="4" id="KW-0812">Transmembrane</keyword>
<feature type="chain" id="PRO_5004163111" description="TonB-dependent transporter Oar-like beta-barrel domain-containing protein" evidence="7">
    <location>
        <begin position="20"/>
        <end position="991"/>
    </location>
</feature>
<proteinExistence type="predicted"/>
<sequence precursor="true">MTKLPIILYLTIAIAPLAAQNGTAALSGTVMDPSRSVIQGARVVAVSSSTGFRRETTTNAAGVYQLPGLAVGAYNVTISREGFKAAQFKDVELTVGEPRTIDARLEIGSVADSVEVSATLETLNRTSAEVGGLIEAEQIKELPVSGRNWASLMMLAPGAVNYSDGSQRNIRFNGHSIDDANYTFDGIDNNGVQEQTQKAETRLNIALDSIAEFRVSTAVYTAESGAAGGVQVQVVSKTGTNQFHGSTFYSLRNDALDARSPFDGPTIPPFTLHQFGANFGGPIKKDKAFFFMNYEGLRQDLGITQISYVPNAAYRAKVIAASPVLKPLMDAYPVGQTHLDATTDQLNLVASNTVREDSGMIRFDYRFNDTNTMYARYNIDDVYIDNPTDALGSHNVVPHVPANAVVAFQHIFSPVTINEVKFGINRANYHNWSYGIAPVAVSVSSASFSGLTSNSLDTEVGTTFSYIDNLTVVRGKHTLKFGGNIMRVRLNNSGNTLTTQSLSYASTDDFVANKASSATYLQGEGVAGNRRTFFQGYAQDEFKVTPNLTLNVGLRYEYYSVSHEILNRSAVVDILGCGGFCPKGTPYYEPNPKDFGPRIGLAWAPAFLHGKTTIRSGFGIYYGGNQNDDFSDPAESYVPRYSLSSSDFPALAYPLTAFLDPKNQLYSPKAIDRHRKDLSYNNWDFVIQQQLGHDFVGQVSYIGGEGHHLFSKYTVNLINPATGTRPLASFGSFGYKTNDGNNNFNTLQSSLQRRFTHGLLFQMNYMWSHGIADASIGSGESMAFQNMGCRACDRSSSSIDVRHVMTTNAVYQLPFGKNRLVGGWELAGIASARTGLPVNITVSRTAAALLDGNTSGQRPNLVAGVPIYAENQSINNWFNIAAFSAPANLVWGSLGRYVANGPGAYEIDSSLQKRFHVSERVALHFRASAFNVLNHPEFKTPGASVGSVSGSGSNLTIKPSASFGRITGILNTGATGTGAPRRIEFQFRAEF</sequence>
<evidence type="ECO:0000256" key="3">
    <source>
        <dbReference type="ARBA" id="ARBA00022452"/>
    </source>
</evidence>
<dbReference type="Pfam" id="PF13620">
    <property type="entry name" value="CarboxypepD_reg"/>
    <property type="match status" value="1"/>
</dbReference>
<dbReference type="EMBL" id="CP000473">
    <property type="protein sequence ID" value="ABJ84314.1"/>
    <property type="molecule type" value="Genomic_DNA"/>
</dbReference>
<dbReference type="SUPFAM" id="SSF56935">
    <property type="entry name" value="Porins"/>
    <property type="match status" value="1"/>
</dbReference>
<dbReference type="SUPFAM" id="SSF49452">
    <property type="entry name" value="Starch-binding domain-like"/>
    <property type="match status" value="1"/>
</dbReference>
<evidence type="ECO:0000256" key="2">
    <source>
        <dbReference type="ARBA" id="ARBA00022448"/>
    </source>
</evidence>
<dbReference type="InterPro" id="IPR039426">
    <property type="entry name" value="TonB-dep_rcpt-like"/>
</dbReference>
<reference evidence="9" key="1">
    <citation type="submission" date="2006-10" db="EMBL/GenBank/DDBJ databases">
        <title>Complete sequence of Solibacter usitatus Ellin6076.</title>
        <authorList>
            <consortium name="US DOE Joint Genome Institute"/>
            <person name="Copeland A."/>
            <person name="Lucas S."/>
            <person name="Lapidus A."/>
            <person name="Barry K."/>
            <person name="Detter J.C."/>
            <person name="Glavina del Rio T."/>
            <person name="Hammon N."/>
            <person name="Israni S."/>
            <person name="Dalin E."/>
            <person name="Tice H."/>
            <person name="Pitluck S."/>
            <person name="Thompson L.S."/>
            <person name="Brettin T."/>
            <person name="Bruce D."/>
            <person name="Han C."/>
            <person name="Tapia R."/>
            <person name="Gilna P."/>
            <person name="Schmutz J."/>
            <person name="Larimer F."/>
            <person name="Land M."/>
            <person name="Hauser L."/>
            <person name="Kyrpides N."/>
            <person name="Mikhailova N."/>
            <person name="Janssen P.H."/>
            <person name="Kuske C.R."/>
            <person name="Richardson P."/>
        </authorList>
    </citation>
    <scope>NUCLEOTIDE SEQUENCE</scope>
    <source>
        <strain evidence="9">Ellin6076</strain>
    </source>
</reference>
<evidence type="ECO:0000256" key="1">
    <source>
        <dbReference type="ARBA" id="ARBA00004571"/>
    </source>
</evidence>
<keyword evidence="5" id="KW-0472">Membrane</keyword>
<evidence type="ECO:0000256" key="5">
    <source>
        <dbReference type="ARBA" id="ARBA00023136"/>
    </source>
</evidence>
<evidence type="ECO:0000256" key="7">
    <source>
        <dbReference type="SAM" id="SignalP"/>
    </source>
</evidence>
<keyword evidence="2" id="KW-0813">Transport</keyword>
<dbReference type="InterPro" id="IPR036942">
    <property type="entry name" value="Beta-barrel_TonB_sf"/>
</dbReference>
<organism evidence="9">
    <name type="scientific">Solibacter usitatus (strain Ellin6076)</name>
    <dbReference type="NCBI Taxonomy" id="234267"/>
    <lineage>
        <taxon>Bacteria</taxon>
        <taxon>Pseudomonadati</taxon>
        <taxon>Acidobacteriota</taxon>
        <taxon>Terriglobia</taxon>
        <taxon>Bryobacterales</taxon>
        <taxon>Solibacteraceae</taxon>
        <taxon>Candidatus Solibacter</taxon>
    </lineage>
</organism>
<comment type="subcellular location">
    <subcellularLocation>
        <location evidence="1">Cell outer membrane</location>
        <topology evidence="1">Multi-pass membrane protein</topology>
    </subcellularLocation>
</comment>
<dbReference type="GO" id="GO:0030246">
    <property type="term" value="F:carbohydrate binding"/>
    <property type="evidence" value="ECO:0007669"/>
    <property type="project" value="InterPro"/>
</dbReference>
<accession>Q021R1</accession>
<keyword evidence="3" id="KW-1134">Transmembrane beta strand</keyword>
<dbReference type="PANTHER" id="PTHR30069">
    <property type="entry name" value="TONB-DEPENDENT OUTER MEMBRANE RECEPTOR"/>
    <property type="match status" value="1"/>
</dbReference>
<dbReference type="eggNOG" id="COG4771">
    <property type="taxonomic scope" value="Bacteria"/>
</dbReference>
<dbReference type="Gene3D" id="2.40.170.20">
    <property type="entry name" value="TonB-dependent receptor, beta-barrel domain"/>
    <property type="match status" value="1"/>
</dbReference>
<dbReference type="InterPro" id="IPR057601">
    <property type="entry name" value="Oar-like_b-barrel"/>
</dbReference>
<dbReference type="AlphaFoldDB" id="Q021R1"/>
<dbReference type="KEGG" id="sus:Acid_3341"/>
<dbReference type="OrthoDB" id="97893at2"/>